<dbReference type="Proteomes" id="UP000178606">
    <property type="component" value="Unassembled WGS sequence"/>
</dbReference>
<organism evidence="12 13">
    <name type="scientific">Handelsmanbacteria sp. (strain RIFCSPLOWO2_12_FULL_64_10)</name>
    <dbReference type="NCBI Taxonomy" id="1817868"/>
    <lineage>
        <taxon>Bacteria</taxon>
        <taxon>Candidatus Handelsmaniibacteriota</taxon>
    </lineage>
</organism>
<dbReference type="EC" id="2.7.7.18" evidence="10"/>
<evidence type="ECO:0000313" key="12">
    <source>
        <dbReference type="EMBL" id="OGG51415.1"/>
    </source>
</evidence>
<evidence type="ECO:0000256" key="1">
    <source>
        <dbReference type="ARBA" id="ARBA00002324"/>
    </source>
</evidence>
<evidence type="ECO:0000256" key="10">
    <source>
        <dbReference type="HAMAP-Rule" id="MF_00244"/>
    </source>
</evidence>
<protein>
    <recommendedName>
        <fullName evidence="10">Probable nicotinate-nucleotide adenylyltransferase</fullName>
        <ecNumber evidence="10">2.7.7.18</ecNumber>
    </recommendedName>
    <alternativeName>
        <fullName evidence="10">Deamido-NAD(+) diphosphorylase</fullName>
    </alternativeName>
    <alternativeName>
        <fullName evidence="10">Deamido-NAD(+) pyrophosphorylase</fullName>
    </alternativeName>
    <alternativeName>
        <fullName evidence="10">Nicotinate mononucleotide adenylyltransferase</fullName>
        <shortName evidence="10">NaMN adenylyltransferase</shortName>
    </alternativeName>
</protein>
<dbReference type="Pfam" id="PF01467">
    <property type="entry name" value="CTP_transf_like"/>
    <property type="match status" value="1"/>
</dbReference>
<keyword evidence="6 10" id="KW-0547">Nucleotide-binding</keyword>
<evidence type="ECO:0000256" key="2">
    <source>
        <dbReference type="ARBA" id="ARBA00005019"/>
    </source>
</evidence>
<evidence type="ECO:0000256" key="9">
    <source>
        <dbReference type="ARBA" id="ARBA00048721"/>
    </source>
</evidence>
<reference evidence="12 13" key="1">
    <citation type="journal article" date="2016" name="Nat. Commun.">
        <title>Thousands of microbial genomes shed light on interconnected biogeochemical processes in an aquifer system.</title>
        <authorList>
            <person name="Anantharaman K."/>
            <person name="Brown C.T."/>
            <person name="Hug L.A."/>
            <person name="Sharon I."/>
            <person name="Castelle C.J."/>
            <person name="Probst A.J."/>
            <person name="Thomas B.C."/>
            <person name="Singh A."/>
            <person name="Wilkins M.J."/>
            <person name="Karaoz U."/>
            <person name="Brodie E.L."/>
            <person name="Williams K.H."/>
            <person name="Hubbard S.S."/>
            <person name="Banfield J.F."/>
        </authorList>
    </citation>
    <scope>NUCLEOTIDE SEQUENCE [LARGE SCALE GENOMIC DNA]</scope>
    <source>
        <strain evidence="13">RIFCSPLOWO2_12_FULL_64_10</strain>
    </source>
</reference>
<evidence type="ECO:0000259" key="11">
    <source>
        <dbReference type="Pfam" id="PF01467"/>
    </source>
</evidence>
<dbReference type="UniPathway" id="UPA00253">
    <property type="reaction ID" value="UER00332"/>
</dbReference>
<keyword evidence="7 10" id="KW-0067">ATP-binding</keyword>
<evidence type="ECO:0000256" key="6">
    <source>
        <dbReference type="ARBA" id="ARBA00022741"/>
    </source>
</evidence>
<dbReference type="GO" id="GO:0009435">
    <property type="term" value="P:NAD+ biosynthetic process"/>
    <property type="evidence" value="ECO:0007669"/>
    <property type="project" value="UniProtKB-UniRule"/>
</dbReference>
<gene>
    <name evidence="10" type="primary">nadD</name>
    <name evidence="12" type="ORF">A3F84_26555</name>
</gene>
<dbReference type="NCBIfam" id="NF000840">
    <property type="entry name" value="PRK00071.1-3"/>
    <property type="match status" value="1"/>
</dbReference>
<dbReference type="InterPro" id="IPR004821">
    <property type="entry name" value="Cyt_trans-like"/>
</dbReference>
<dbReference type="NCBIfam" id="TIGR00125">
    <property type="entry name" value="cyt_tran_rel"/>
    <property type="match status" value="1"/>
</dbReference>
<dbReference type="EMBL" id="MFKF01000184">
    <property type="protein sequence ID" value="OGG51415.1"/>
    <property type="molecule type" value="Genomic_DNA"/>
</dbReference>
<dbReference type="GO" id="GO:0005524">
    <property type="term" value="F:ATP binding"/>
    <property type="evidence" value="ECO:0007669"/>
    <property type="project" value="UniProtKB-KW"/>
</dbReference>
<dbReference type="PANTHER" id="PTHR39321:SF3">
    <property type="entry name" value="PHOSPHOPANTETHEINE ADENYLYLTRANSFERASE"/>
    <property type="match status" value="1"/>
</dbReference>
<dbReference type="AlphaFoldDB" id="A0A1F6CQK9"/>
<evidence type="ECO:0000256" key="4">
    <source>
        <dbReference type="ARBA" id="ARBA00022679"/>
    </source>
</evidence>
<keyword evidence="5 10" id="KW-0548">Nucleotidyltransferase</keyword>
<comment type="function">
    <text evidence="1 10">Catalyzes the reversible adenylation of nicotinate mononucleotide (NaMN) to nicotinic acid adenine dinucleotide (NaAD).</text>
</comment>
<dbReference type="PANTHER" id="PTHR39321">
    <property type="entry name" value="NICOTINATE-NUCLEOTIDE ADENYLYLTRANSFERASE-RELATED"/>
    <property type="match status" value="1"/>
</dbReference>
<keyword evidence="3 10" id="KW-0662">Pyridine nucleotide biosynthesis</keyword>
<feature type="domain" description="Cytidyltransferase-like" evidence="11">
    <location>
        <begin position="11"/>
        <end position="173"/>
    </location>
</feature>
<dbReference type="InterPro" id="IPR014729">
    <property type="entry name" value="Rossmann-like_a/b/a_fold"/>
</dbReference>
<evidence type="ECO:0000256" key="5">
    <source>
        <dbReference type="ARBA" id="ARBA00022695"/>
    </source>
</evidence>
<dbReference type="SUPFAM" id="SSF52374">
    <property type="entry name" value="Nucleotidylyl transferase"/>
    <property type="match status" value="1"/>
</dbReference>
<evidence type="ECO:0000256" key="3">
    <source>
        <dbReference type="ARBA" id="ARBA00022642"/>
    </source>
</evidence>
<dbReference type="CDD" id="cd02165">
    <property type="entry name" value="NMNAT"/>
    <property type="match status" value="1"/>
</dbReference>
<evidence type="ECO:0000256" key="8">
    <source>
        <dbReference type="ARBA" id="ARBA00023027"/>
    </source>
</evidence>
<comment type="pathway">
    <text evidence="2 10">Cofactor biosynthesis; NAD(+) biosynthesis; deamido-NAD(+) from nicotinate D-ribonucleotide: step 1/1.</text>
</comment>
<comment type="catalytic activity">
    <reaction evidence="9 10">
        <text>nicotinate beta-D-ribonucleotide + ATP + H(+) = deamido-NAD(+) + diphosphate</text>
        <dbReference type="Rhea" id="RHEA:22860"/>
        <dbReference type="ChEBI" id="CHEBI:15378"/>
        <dbReference type="ChEBI" id="CHEBI:30616"/>
        <dbReference type="ChEBI" id="CHEBI:33019"/>
        <dbReference type="ChEBI" id="CHEBI:57502"/>
        <dbReference type="ChEBI" id="CHEBI:58437"/>
        <dbReference type="EC" id="2.7.7.18"/>
    </reaction>
</comment>
<keyword evidence="8 10" id="KW-0520">NAD</keyword>
<dbReference type="NCBIfam" id="TIGR00482">
    <property type="entry name" value="nicotinate (nicotinamide) nucleotide adenylyltransferase"/>
    <property type="match status" value="1"/>
</dbReference>
<evidence type="ECO:0000256" key="7">
    <source>
        <dbReference type="ARBA" id="ARBA00022840"/>
    </source>
</evidence>
<proteinExistence type="inferred from homology"/>
<evidence type="ECO:0000313" key="13">
    <source>
        <dbReference type="Proteomes" id="UP000178606"/>
    </source>
</evidence>
<comment type="similarity">
    <text evidence="10">Belongs to the NadD family.</text>
</comment>
<dbReference type="InterPro" id="IPR005248">
    <property type="entry name" value="NadD/NMNAT"/>
</dbReference>
<dbReference type="Gene3D" id="3.40.50.620">
    <property type="entry name" value="HUPs"/>
    <property type="match status" value="1"/>
</dbReference>
<keyword evidence="4 10" id="KW-0808">Transferase</keyword>
<dbReference type="HAMAP" id="MF_00244">
    <property type="entry name" value="NaMN_adenylyltr"/>
    <property type="match status" value="1"/>
</dbReference>
<name>A0A1F6CQK9_HANXR</name>
<dbReference type="GO" id="GO:0004515">
    <property type="term" value="F:nicotinate-nucleotide adenylyltransferase activity"/>
    <property type="evidence" value="ECO:0007669"/>
    <property type="project" value="UniProtKB-UniRule"/>
</dbReference>
<comment type="caution">
    <text evidence="12">The sequence shown here is derived from an EMBL/GenBank/DDBJ whole genome shotgun (WGS) entry which is preliminary data.</text>
</comment>
<accession>A0A1F6CQK9</accession>
<sequence length="199" mass="22331">MDPSPEQRVGLLGGVFDPVHNGHLIAAEAAREACGLRRVMFIPASDPPHKRYIGLASAQARAEMVRLAIQDHPCFELSPIELRRAGPSYTVDTLSELRQTLGENVGLFLIIGADNVTEIGAWHRPDRILSLATVVVVRRPGATPDRADPALTRGMHFVETPFIEISSTDIRRRVREGRSIRYLVPREVEKYIHEHELYR</sequence>